<accession>A0AAV1MKD4</accession>
<keyword evidence="2" id="KW-1185">Reference proteome</keyword>
<evidence type="ECO:0000313" key="2">
    <source>
        <dbReference type="Proteomes" id="UP001497584"/>
    </source>
</evidence>
<dbReference type="Proteomes" id="UP001497584">
    <property type="component" value="Chromosome"/>
</dbReference>
<dbReference type="EMBL" id="OY979414">
    <property type="protein sequence ID" value="CAK6604722.1"/>
    <property type="molecule type" value="Genomic_DNA"/>
</dbReference>
<gene>
    <name evidence="1" type="ORF">K61PH164C1_LOCUS27</name>
</gene>
<sequence>MALKSVEIIFERSLADVLRNLFVPKAKRFLAW</sequence>
<reference evidence="1 2" key="1">
    <citation type="submission" date="2023-10" db="EMBL/GenBank/DDBJ databases">
        <authorList>
            <person name="Robby Concha-Eloko"/>
            <person name="Pilar Barberan- Martinez"/>
            <person name="Rafael Sanjuan"/>
            <person name="Pilar Domingo-Calap"/>
        </authorList>
    </citation>
    <scope>NUCLEOTIDE SEQUENCE [LARGE SCALE GENOMIC DNA]</scope>
</reference>
<name>A0AAV1MKD4_9CAUD</name>
<protein>
    <submittedName>
        <fullName evidence="1">Uncharacterized protein</fullName>
    </submittedName>
</protein>
<evidence type="ECO:0000313" key="1">
    <source>
        <dbReference type="EMBL" id="CAK6604722.1"/>
    </source>
</evidence>
<proteinExistence type="predicted"/>
<organism evidence="1 2">
    <name type="scientific">Klebsiella phage vB_Kpn_K61PH164C1</name>
    <dbReference type="NCBI Taxonomy" id="3071663"/>
    <lineage>
        <taxon>Viruses</taxon>
        <taxon>Duplodnaviria</taxon>
        <taxon>Heunggongvirae</taxon>
        <taxon>Uroviricota</taxon>
        <taxon>Caudoviricetes</taxon>
        <taxon>Autographivirales</taxon>
        <taxon>Autosignataviridae</taxon>
        <taxon>Molineuxvirinae</taxon>
        <taxon>Gansuvirus</taxon>
        <taxon>Gansuvirus K61PH164C1</taxon>
    </lineage>
</organism>